<keyword evidence="2" id="KW-1185">Reference proteome</keyword>
<proteinExistence type="predicted"/>
<dbReference type="OrthoDB" id="91046at75682"/>
<dbReference type="RefSeq" id="WP_143131441.1">
    <property type="nucleotide sequence ID" value="NZ_FZOT01000026.1"/>
</dbReference>
<evidence type="ECO:0008006" key="3">
    <source>
        <dbReference type="Google" id="ProtNLM"/>
    </source>
</evidence>
<evidence type="ECO:0000313" key="1">
    <source>
        <dbReference type="EMBL" id="SNT33760.1"/>
    </source>
</evidence>
<reference evidence="1 2" key="1">
    <citation type="submission" date="2017-06" db="EMBL/GenBank/DDBJ databases">
        <authorList>
            <person name="Kim H.J."/>
            <person name="Triplett B.A."/>
        </authorList>
    </citation>
    <scope>NUCLEOTIDE SEQUENCE [LARGE SCALE GENOMIC DNA]</scope>
    <source>
        <strain evidence="1 2">U15</strain>
    </source>
</reference>
<evidence type="ECO:0000313" key="2">
    <source>
        <dbReference type="Proteomes" id="UP000198284"/>
    </source>
</evidence>
<dbReference type="EMBL" id="FZOT01000026">
    <property type="protein sequence ID" value="SNT33760.1"/>
    <property type="molecule type" value="Genomic_DNA"/>
</dbReference>
<protein>
    <recommendedName>
        <fullName evidence="3">DNA transfer protein</fullName>
    </recommendedName>
</protein>
<gene>
    <name evidence="1" type="ORF">SAMN06265795_12647</name>
</gene>
<accession>A0A239LU10</accession>
<dbReference type="Proteomes" id="UP000198284">
    <property type="component" value="Unassembled WGS sequence"/>
</dbReference>
<organism evidence="1 2">
    <name type="scientific">Noviherbaspirillum humi</name>
    <dbReference type="NCBI Taxonomy" id="1688639"/>
    <lineage>
        <taxon>Bacteria</taxon>
        <taxon>Pseudomonadati</taxon>
        <taxon>Pseudomonadota</taxon>
        <taxon>Betaproteobacteria</taxon>
        <taxon>Burkholderiales</taxon>
        <taxon>Oxalobacteraceae</taxon>
        <taxon>Noviherbaspirillum</taxon>
    </lineage>
</organism>
<sequence>MSVGWVAAGATLVSGYMGSKAAGDAADAQAQSARDANQTQWNMFNQTQQTQQPWVDRGNAAGNRLQYLLGISSSGSNGVPSYQPLTKASLVDTSAGDWRPNADLYASDAGYRNAWDQFITAHQQRFGDLPNLAKGSDLAATQEALLANSGLNLDALNASRQQATQQQTQSDPAYGSLLRNFSAADLQNDPVYQSGLQFGLDEVTKGINNMAAASGSLLSGATLKALTKYGNDYASTKANDAFNRFQTQNTNTYNRLAGVAGTGQQANALVASVGQNMANNVSQNQIGVGNARAASAIGSTNALTNGISQGWGLYQGNQLYSKLLGGGGGGGGGGNALGSSLPTEGYSGMYAELGLK</sequence>
<name>A0A239LU10_9BURK</name>
<dbReference type="AlphaFoldDB" id="A0A239LU10"/>